<reference evidence="1 2" key="1">
    <citation type="journal article" date="2014" name="Genome Biol.">
        <title>Transcriptome and methylome profiling reveals relics of genome dominance in the mesopolyploid Brassica oleracea.</title>
        <authorList>
            <person name="Parkin I.A."/>
            <person name="Koh C."/>
            <person name="Tang H."/>
            <person name="Robinson S.J."/>
            <person name="Kagale S."/>
            <person name="Clarke W.E."/>
            <person name="Town C.D."/>
            <person name="Nixon J."/>
            <person name="Krishnakumar V."/>
            <person name="Bidwell S.L."/>
            <person name="Denoeud F."/>
            <person name="Belcram H."/>
            <person name="Links M.G."/>
            <person name="Just J."/>
            <person name="Clarke C."/>
            <person name="Bender T."/>
            <person name="Huebert T."/>
            <person name="Mason A.S."/>
            <person name="Pires J.C."/>
            <person name="Barker G."/>
            <person name="Moore J."/>
            <person name="Walley P.G."/>
            <person name="Manoli S."/>
            <person name="Batley J."/>
            <person name="Edwards D."/>
            <person name="Nelson M.N."/>
            <person name="Wang X."/>
            <person name="Paterson A.H."/>
            <person name="King G."/>
            <person name="Bancroft I."/>
            <person name="Chalhoub B."/>
            <person name="Sharpe A.G."/>
        </authorList>
    </citation>
    <scope>NUCLEOTIDE SEQUENCE</scope>
    <source>
        <strain evidence="1 2">cv. TO1000</strain>
    </source>
</reference>
<evidence type="ECO:0000313" key="1">
    <source>
        <dbReference type="EnsemblPlants" id="Bo2g037560.1"/>
    </source>
</evidence>
<organism evidence="1 2">
    <name type="scientific">Brassica oleracea var. oleracea</name>
    <dbReference type="NCBI Taxonomy" id="109376"/>
    <lineage>
        <taxon>Eukaryota</taxon>
        <taxon>Viridiplantae</taxon>
        <taxon>Streptophyta</taxon>
        <taxon>Embryophyta</taxon>
        <taxon>Tracheophyta</taxon>
        <taxon>Spermatophyta</taxon>
        <taxon>Magnoliopsida</taxon>
        <taxon>eudicotyledons</taxon>
        <taxon>Gunneridae</taxon>
        <taxon>Pentapetalae</taxon>
        <taxon>rosids</taxon>
        <taxon>malvids</taxon>
        <taxon>Brassicales</taxon>
        <taxon>Brassicaceae</taxon>
        <taxon>Brassiceae</taxon>
        <taxon>Brassica</taxon>
    </lineage>
</organism>
<sequence length="521" mass="59747">MYFVVHQICDPPTFKPKFYDLRQKNGRGMRKAILLSKRTSFLPQGLRAPPESHGLHPTRTARKDKCSISKAEDNPIVACTTCGALMWTSESTGTDSRTGNLDETTLERFIEMIDENNCLAKLFRRAVDYYEGSEQEFNIRLLSDKEKGKEYDLPSTSEVARLIVGDMSSTIGVRDIVVQFQSDTLQQIRDDHPLFMSLQYPLLFPHSEYGFHPEIPLHLETGTSRTRQFLTIRQYYAAQIQTRLNQGITLIKSGRLLHQYVVDVFTAIEEDRLRWVRNDQDVLRAELYSNVLDVVSKGDTDAKIIGQRTPSSEEVDEIISAELPNREEDPEAYNLVTKHMIHGPCGVINQKSPCMENNVCTKKYHRPYNGSTSIDKSGYVLYRRRCNENESVVKNGEILNNKFVVPHNIKLLKKYKAHINVEWCSRTSAVKYLFKYITKGVDRASAVIEKGNTSTTSDTVACGEPKERVMKQHNEIQDYIDTWYLSACESMGRTFAFHIHKRKPSVEKLIIHLEGKHNQLQ</sequence>
<dbReference type="PANTHER" id="PTHR45786">
    <property type="entry name" value="DNA BINDING PROTEIN-LIKE"/>
    <property type="match status" value="1"/>
</dbReference>
<accession>A0A0D3ALT9</accession>
<evidence type="ECO:0000313" key="2">
    <source>
        <dbReference type="Proteomes" id="UP000032141"/>
    </source>
</evidence>
<dbReference type="eggNOG" id="KOG0987">
    <property type="taxonomic scope" value="Eukaryota"/>
</dbReference>
<dbReference type="OMA" id="EWCSRTS"/>
<reference evidence="1" key="2">
    <citation type="submission" date="2015-03" db="UniProtKB">
        <authorList>
            <consortium name="EnsemblPlants"/>
        </authorList>
    </citation>
    <scope>IDENTIFICATION</scope>
</reference>
<keyword evidence="2" id="KW-1185">Reference proteome</keyword>
<dbReference type="AlphaFoldDB" id="A0A0D3ALT9"/>
<dbReference type="HOGENOM" id="CLU_523123_0_0_1"/>
<dbReference type="Proteomes" id="UP000032141">
    <property type="component" value="Chromosome C2"/>
</dbReference>
<evidence type="ECO:0008006" key="3">
    <source>
        <dbReference type="Google" id="ProtNLM"/>
    </source>
</evidence>
<dbReference type="STRING" id="109376.A0A0D3ALT9"/>
<dbReference type="EnsemblPlants" id="Bo2g037560.1">
    <property type="protein sequence ID" value="Bo2g037560.1"/>
    <property type="gene ID" value="Bo2g037560"/>
</dbReference>
<proteinExistence type="predicted"/>
<protein>
    <recommendedName>
        <fullName evidence="3">Helitron helicase-like domain-containing protein</fullName>
    </recommendedName>
</protein>
<dbReference type="Gramene" id="Bo2g037560.1">
    <property type="protein sequence ID" value="Bo2g037560.1"/>
    <property type="gene ID" value="Bo2g037560"/>
</dbReference>
<name>A0A0D3ALT9_BRAOL</name>
<dbReference type="PANTHER" id="PTHR45786:SF74">
    <property type="entry name" value="ATP-DEPENDENT DNA HELICASE"/>
    <property type="match status" value="1"/>
</dbReference>